<dbReference type="SUPFAM" id="SSF49313">
    <property type="entry name" value="Cadherin-like"/>
    <property type="match status" value="1"/>
</dbReference>
<sequence>MKLLFNIYLLYYITKEIISTTSIKTYSTINVKENVKINTKIYEFTEPNNKNEMKLILLNLSGFERNYFEIKNQNLYTINEIDREDFLNSKKCFDRSYCLIELHILVNDGQQYWVIPIHIVDENDNKPQFRNSLIKLKYHENIPNGYEIPFEGALDIDEGLNGQIRYILDCSSPLLLKSLKELQNLNKTSINCFPLFELKILSQSRLLNQYDQLALKYIPSKKNLLQNEYIENKTTYDLILYAIDSAEDNDKQLENSLKIQVEIEVEKFVFKPKFSLLNYKFIIKINSYLKKGTILGKVYAKSSNQNQLILYKIQNKTNDIEINSLTGELILLNENILLNNTNKINLVVESYYYLNEYSTLKSSANVEIYFRLINQISQINIIYLNQSKLISQSNGNPNRFSINLQTNFTNEILFQLSILPSFYLFDKYIFHLDNYQHIFSLENSSLKIYSNSLISNEKYLNLTIRIQHELTQVWLPNLIIQFITKQINENLCKENLIYNLYNFNQTNFIEQLKVLETNENNISLFTKYDFSSRNPNEIFINHCRMLFLNNNIQKYSHYKLCSLNDICYNITMIRNNQTNMFLNKNFKLFFKPIQIIIISFLIIFILSTITLFIIICRLQQFHLCLKIKNYLIYGKKYQLNNTEHLSSLKINQRTHSIVVRESQSPSIESMKHKSYVYSIDELIKEEPKPSTNISVDIDVPISLLCTSSVGGERVEERMISSIDNRTIGRILSSSSYIQETKQLLDMTSSSSYQDLNVSRLASEV</sequence>
<dbReference type="PANTHER" id="PTHR24028:SF146">
    <property type="entry name" value="CADHERIN 96CB, ISOFORM D-RELATED"/>
    <property type="match status" value="1"/>
</dbReference>
<gene>
    <name evidence="12" type="ORF">OKA104_LOCUS11567</name>
    <name evidence="11" type="ORF">VCS650_LOCUS13615</name>
</gene>
<keyword evidence="7" id="KW-0325">Glycoprotein</keyword>
<dbReference type="CDD" id="cd11304">
    <property type="entry name" value="Cadherin_repeat"/>
    <property type="match status" value="1"/>
</dbReference>
<evidence type="ECO:0000256" key="3">
    <source>
        <dbReference type="ARBA" id="ARBA00022737"/>
    </source>
</evidence>
<evidence type="ECO:0000256" key="4">
    <source>
        <dbReference type="ARBA" id="ARBA00022837"/>
    </source>
</evidence>
<evidence type="ECO:0000256" key="1">
    <source>
        <dbReference type="ARBA" id="ARBA00004167"/>
    </source>
</evidence>
<dbReference type="GO" id="GO:0007156">
    <property type="term" value="P:homophilic cell adhesion via plasma membrane adhesion molecules"/>
    <property type="evidence" value="ECO:0007669"/>
    <property type="project" value="InterPro"/>
</dbReference>
<dbReference type="OrthoDB" id="10056640at2759"/>
<dbReference type="AlphaFoldDB" id="A0A814F274"/>
<evidence type="ECO:0000313" key="12">
    <source>
        <dbReference type="EMBL" id="CAF3687609.1"/>
    </source>
</evidence>
<dbReference type="GO" id="GO:0005886">
    <property type="term" value="C:plasma membrane"/>
    <property type="evidence" value="ECO:0007669"/>
    <property type="project" value="InterPro"/>
</dbReference>
<keyword evidence="3" id="KW-0677">Repeat</keyword>
<dbReference type="GO" id="GO:0005509">
    <property type="term" value="F:calcium ion binding"/>
    <property type="evidence" value="ECO:0007669"/>
    <property type="project" value="UniProtKB-UniRule"/>
</dbReference>
<dbReference type="PANTHER" id="PTHR24028">
    <property type="entry name" value="CADHERIN-87A"/>
    <property type="match status" value="1"/>
</dbReference>
<comment type="caution">
    <text evidence="11">The sequence shown here is derived from an EMBL/GenBank/DDBJ whole genome shotgun (WGS) entry which is preliminary data.</text>
</comment>
<accession>A0A814F274</accession>
<dbReference type="Gene3D" id="2.60.40.60">
    <property type="entry name" value="Cadherins"/>
    <property type="match status" value="3"/>
</dbReference>
<keyword evidence="2 9" id="KW-0812">Transmembrane</keyword>
<evidence type="ECO:0000256" key="6">
    <source>
        <dbReference type="ARBA" id="ARBA00023136"/>
    </source>
</evidence>
<name>A0A814F274_9BILA</name>
<feature type="transmembrane region" description="Helical" evidence="9">
    <location>
        <begin position="595"/>
        <end position="618"/>
    </location>
</feature>
<keyword evidence="6 9" id="KW-0472">Membrane</keyword>
<dbReference type="EMBL" id="CAJOAY010000539">
    <property type="protein sequence ID" value="CAF3687609.1"/>
    <property type="molecule type" value="Genomic_DNA"/>
</dbReference>
<dbReference type="PROSITE" id="PS50268">
    <property type="entry name" value="CADHERIN_2"/>
    <property type="match status" value="1"/>
</dbReference>
<proteinExistence type="predicted"/>
<evidence type="ECO:0000259" key="10">
    <source>
        <dbReference type="PROSITE" id="PS50268"/>
    </source>
</evidence>
<dbReference type="Proteomes" id="UP000663881">
    <property type="component" value="Unassembled WGS sequence"/>
</dbReference>
<evidence type="ECO:0000256" key="8">
    <source>
        <dbReference type="PROSITE-ProRule" id="PRU00043"/>
    </source>
</evidence>
<dbReference type="EMBL" id="CAJNON010000110">
    <property type="protein sequence ID" value="CAF0980011.1"/>
    <property type="molecule type" value="Genomic_DNA"/>
</dbReference>
<dbReference type="Proteomes" id="UP000663891">
    <property type="component" value="Unassembled WGS sequence"/>
</dbReference>
<protein>
    <recommendedName>
        <fullName evidence="10">Cadherin domain-containing protein</fullName>
    </recommendedName>
</protein>
<dbReference type="PROSITE" id="PS00232">
    <property type="entry name" value="CADHERIN_1"/>
    <property type="match status" value="1"/>
</dbReference>
<evidence type="ECO:0000313" key="11">
    <source>
        <dbReference type="EMBL" id="CAF0980011.1"/>
    </source>
</evidence>
<keyword evidence="4 8" id="KW-0106">Calcium</keyword>
<dbReference type="InterPro" id="IPR015919">
    <property type="entry name" value="Cadherin-like_sf"/>
</dbReference>
<organism evidence="11 13">
    <name type="scientific">Adineta steineri</name>
    <dbReference type="NCBI Taxonomy" id="433720"/>
    <lineage>
        <taxon>Eukaryota</taxon>
        <taxon>Metazoa</taxon>
        <taxon>Spiralia</taxon>
        <taxon>Gnathifera</taxon>
        <taxon>Rotifera</taxon>
        <taxon>Eurotatoria</taxon>
        <taxon>Bdelloidea</taxon>
        <taxon>Adinetida</taxon>
        <taxon>Adinetidae</taxon>
        <taxon>Adineta</taxon>
    </lineage>
</organism>
<dbReference type="InterPro" id="IPR002126">
    <property type="entry name" value="Cadherin-like_dom"/>
</dbReference>
<evidence type="ECO:0000256" key="7">
    <source>
        <dbReference type="ARBA" id="ARBA00023180"/>
    </source>
</evidence>
<dbReference type="InterPro" id="IPR020894">
    <property type="entry name" value="Cadherin_CS"/>
</dbReference>
<feature type="domain" description="Cadherin" evidence="10">
    <location>
        <begin position="23"/>
        <end position="129"/>
    </location>
</feature>
<dbReference type="InterPro" id="IPR050174">
    <property type="entry name" value="Protocadherin/Cadherin-CA"/>
</dbReference>
<keyword evidence="5 9" id="KW-1133">Transmembrane helix</keyword>
<evidence type="ECO:0000256" key="9">
    <source>
        <dbReference type="SAM" id="Phobius"/>
    </source>
</evidence>
<reference evidence="11" key="1">
    <citation type="submission" date="2021-02" db="EMBL/GenBank/DDBJ databases">
        <authorList>
            <person name="Nowell W R."/>
        </authorList>
    </citation>
    <scope>NUCLEOTIDE SEQUENCE</scope>
</reference>
<evidence type="ECO:0000313" key="13">
    <source>
        <dbReference type="Proteomes" id="UP000663891"/>
    </source>
</evidence>
<evidence type="ECO:0000256" key="5">
    <source>
        <dbReference type="ARBA" id="ARBA00022989"/>
    </source>
</evidence>
<evidence type="ECO:0000256" key="2">
    <source>
        <dbReference type="ARBA" id="ARBA00022692"/>
    </source>
</evidence>
<comment type="subcellular location">
    <subcellularLocation>
        <location evidence="1">Membrane</location>
        <topology evidence="1">Single-pass membrane protein</topology>
    </subcellularLocation>
</comment>